<dbReference type="InterPro" id="IPR045277">
    <property type="entry name" value="DRE1A-I"/>
</dbReference>
<keyword evidence="3" id="KW-0346">Stress response</keyword>
<proteinExistence type="inferred from homology"/>
<dbReference type="CDD" id="cd00018">
    <property type="entry name" value="AP2"/>
    <property type="match status" value="1"/>
</dbReference>
<dbReference type="GO" id="GO:0003700">
    <property type="term" value="F:DNA-binding transcription factor activity"/>
    <property type="evidence" value="ECO:0007669"/>
    <property type="project" value="InterPro"/>
</dbReference>
<evidence type="ECO:0000256" key="5">
    <source>
        <dbReference type="ARBA" id="ARBA00023159"/>
    </source>
</evidence>
<dbReference type="PROSITE" id="PS51032">
    <property type="entry name" value="AP2_ERF"/>
    <property type="match status" value="1"/>
</dbReference>
<evidence type="ECO:0000256" key="7">
    <source>
        <dbReference type="ARBA" id="ARBA00023242"/>
    </source>
</evidence>
<dbReference type="GO" id="GO:0005634">
    <property type="term" value="C:nucleus"/>
    <property type="evidence" value="ECO:0007669"/>
    <property type="project" value="UniProtKB-SubCell"/>
</dbReference>
<dbReference type="Gene3D" id="3.30.730.10">
    <property type="entry name" value="AP2/ERF domain"/>
    <property type="match status" value="1"/>
</dbReference>
<sequence>MELLLHLRVLLALRVLKRKALAPLLRSRGLPMAPPRRTSMKATKRYNERLRTLAWLSSAGLSARSTLSRTSPRQAATLVPRAPLHTAVAASLLSRTCATSCGRTQACPHNDITNALEFLQLYTVGIHAARGDHRIMANWFPMALKEADRAWLMNLPVESISMWDDLCTIRRQLHGHLRVPMLRRTTSTSASAISATRIPKISKREIISAGVTDVKTREKVSVNDDLDFVIRLFEIADRCAKAEEGRLFIHDAPEAAPVAPPSKSKANMSTSARNRPSSRRSLSRNTDARTAPRRAMTTIRTTYFIRSAPITLKTATSSRSSMRTRQTAGSVEIVVATTVEVAVPVAVSVLMARTTKRRTASNLLTRQMLNNNNLFRVRGAGRWGAGRTKFKETRHPVYRGVRRRGNAGRWVREVHVPGQRGERLWLGTYLTAESAARAHDATGGGVRVNGGRGRGGAALRARGRRLLLRAASPAAVVGRGACVL</sequence>
<dbReference type="InterPro" id="IPR001471">
    <property type="entry name" value="AP2/ERF_dom"/>
</dbReference>
<dbReference type="SUPFAM" id="SSF54171">
    <property type="entry name" value="DNA-binding domain"/>
    <property type="match status" value="1"/>
</dbReference>
<comment type="similarity">
    <text evidence="8">Belongs to the AP2/ERF transcription factor family. ERF subfamily.</text>
</comment>
<dbReference type="InterPro" id="IPR036955">
    <property type="entry name" value="AP2/ERF_dom_sf"/>
</dbReference>
<gene>
    <name evidence="11" type="ORF">QYE76_042093</name>
</gene>
<comment type="subcellular location">
    <subcellularLocation>
        <location evidence="1">Nucleus</location>
    </subcellularLocation>
</comment>
<dbReference type="GO" id="GO:0003677">
    <property type="term" value="F:DNA binding"/>
    <property type="evidence" value="ECO:0007669"/>
    <property type="project" value="UniProtKB-KW"/>
</dbReference>
<dbReference type="PANTHER" id="PTHR31839">
    <property type="entry name" value="DEHYDRATION-RESPONSIVE ELEMENT-BINDING PROTEIN 1D"/>
    <property type="match status" value="1"/>
</dbReference>
<accession>A0AAD8TE71</accession>
<evidence type="ECO:0000256" key="3">
    <source>
        <dbReference type="ARBA" id="ARBA00023016"/>
    </source>
</evidence>
<dbReference type="PANTHER" id="PTHR31839:SF46">
    <property type="entry name" value="AP2 DOMAIN CBF PROTEIN"/>
    <property type="match status" value="1"/>
</dbReference>
<evidence type="ECO:0000313" key="11">
    <source>
        <dbReference type="EMBL" id="KAK1681245.1"/>
    </source>
</evidence>
<keyword evidence="12" id="KW-1185">Reference proteome</keyword>
<keyword evidence="2" id="KW-0805">Transcription regulation</keyword>
<feature type="domain" description="AP2/ERF" evidence="10">
    <location>
        <begin position="397"/>
        <end position="442"/>
    </location>
</feature>
<keyword evidence="4" id="KW-0238">DNA-binding</keyword>
<protein>
    <recommendedName>
        <fullName evidence="10">AP2/ERF domain-containing protein</fullName>
    </recommendedName>
</protein>
<evidence type="ECO:0000256" key="1">
    <source>
        <dbReference type="ARBA" id="ARBA00004123"/>
    </source>
</evidence>
<dbReference type="EMBL" id="JAUUTY010000002">
    <property type="protein sequence ID" value="KAK1681245.1"/>
    <property type="molecule type" value="Genomic_DNA"/>
</dbReference>
<dbReference type="Pfam" id="PF00847">
    <property type="entry name" value="AP2"/>
    <property type="match status" value="1"/>
</dbReference>
<evidence type="ECO:0000256" key="8">
    <source>
        <dbReference type="ARBA" id="ARBA00024343"/>
    </source>
</evidence>
<dbReference type="Proteomes" id="UP001231189">
    <property type="component" value="Unassembled WGS sequence"/>
</dbReference>
<evidence type="ECO:0000313" key="12">
    <source>
        <dbReference type="Proteomes" id="UP001231189"/>
    </source>
</evidence>
<keyword evidence="7" id="KW-0539">Nucleus</keyword>
<evidence type="ECO:0000256" key="4">
    <source>
        <dbReference type="ARBA" id="ARBA00023125"/>
    </source>
</evidence>
<evidence type="ECO:0000256" key="9">
    <source>
        <dbReference type="SAM" id="MobiDB-lite"/>
    </source>
</evidence>
<evidence type="ECO:0000256" key="6">
    <source>
        <dbReference type="ARBA" id="ARBA00023163"/>
    </source>
</evidence>
<reference evidence="11" key="1">
    <citation type="submission" date="2023-07" db="EMBL/GenBank/DDBJ databases">
        <title>A chromosome-level genome assembly of Lolium multiflorum.</title>
        <authorList>
            <person name="Chen Y."/>
            <person name="Copetti D."/>
            <person name="Kolliker R."/>
            <person name="Studer B."/>
        </authorList>
    </citation>
    <scope>NUCLEOTIDE SEQUENCE</scope>
    <source>
        <strain evidence="11">02402/16</strain>
        <tissue evidence="11">Leaf</tissue>
    </source>
</reference>
<organism evidence="11 12">
    <name type="scientific">Lolium multiflorum</name>
    <name type="common">Italian ryegrass</name>
    <name type="synonym">Lolium perenne subsp. multiflorum</name>
    <dbReference type="NCBI Taxonomy" id="4521"/>
    <lineage>
        <taxon>Eukaryota</taxon>
        <taxon>Viridiplantae</taxon>
        <taxon>Streptophyta</taxon>
        <taxon>Embryophyta</taxon>
        <taxon>Tracheophyta</taxon>
        <taxon>Spermatophyta</taxon>
        <taxon>Magnoliopsida</taxon>
        <taxon>Liliopsida</taxon>
        <taxon>Poales</taxon>
        <taxon>Poaceae</taxon>
        <taxon>BOP clade</taxon>
        <taxon>Pooideae</taxon>
        <taxon>Poodae</taxon>
        <taxon>Poeae</taxon>
        <taxon>Poeae Chloroplast Group 2 (Poeae type)</taxon>
        <taxon>Loliodinae</taxon>
        <taxon>Loliinae</taxon>
        <taxon>Lolium</taxon>
    </lineage>
</organism>
<dbReference type="InterPro" id="IPR016177">
    <property type="entry name" value="DNA-bd_dom_sf"/>
</dbReference>
<keyword evidence="6" id="KW-0804">Transcription</keyword>
<dbReference type="AlphaFoldDB" id="A0AAD8TE71"/>
<dbReference type="SMART" id="SM00380">
    <property type="entry name" value="AP2"/>
    <property type="match status" value="1"/>
</dbReference>
<evidence type="ECO:0000259" key="10">
    <source>
        <dbReference type="PROSITE" id="PS51032"/>
    </source>
</evidence>
<keyword evidence="5" id="KW-0010">Activator</keyword>
<comment type="caution">
    <text evidence="11">The sequence shown here is derived from an EMBL/GenBank/DDBJ whole genome shotgun (WGS) entry which is preliminary data.</text>
</comment>
<name>A0AAD8TE71_LOLMU</name>
<evidence type="ECO:0000256" key="2">
    <source>
        <dbReference type="ARBA" id="ARBA00023015"/>
    </source>
</evidence>
<feature type="region of interest" description="Disordered" evidence="9">
    <location>
        <begin position="253"/>
        <end position="291"/>
    </location>
</feature>